<evidence type="ECO:0000313" key="1">
    <source>
        <dbReference type="EMBL" id="AKJ69967.2"/>
    </source>
</evidence>
<gene>
    <name evidence="1" type="ORF">ABW99_18920</name>
</gene>
<evidence type="ECO:0008006" key="3">
    <source>
        <dbReference type="Google" id="ProtNLM"/>
    </source>
</evidence>
<name>A0A0G3EX65_9BURK</name>
<dbReference type="KEGG" id="ptx:ABW99_18920"/>
<proteinExistence type="predicted"/>
<dbReference type="InterPro" id="IPR007922">
    <property type="entry name" value="DciA-like"/>
</dbReference>
<dbReference type="STRING" id="445709.ABW99_18920"/>
<organism evidence="1 2">
    <name type="scientific">Pandoraea thiooxydans</name>
    <dbReference type="NCBI Taxonomy" id="445709"/>
    <lineage>
        <taxon>Bacteria</taxon>
        <taxon>Pseudomonadati</taxon>
        <taxon>Pseudomonadota</taxon>
        <taxon>Betaproteobacteria</taxon>
        <taxon>Burkholderiales</taxon>
        <taxon>Burkholderiaceae</taxon>
        <taxon>Pandoraea</taxon>
    </lineage>
</organism>
<dbReference type="EMBL" id="CP011568">
    <property type="protein sequence ID" value="AKJ69967.2"/>
    <property type="molecule type" value="Genomic_DNA"/>
</dbReference>
<dbReference type="RefSeq" id="WP_047215874.1">
    <property type="nucleotide sequence ID" value="NZ_CP014839.1"/>
</dbReference>
<dbReference type="Proteomes" id="UP000036700">
    <property type="component" value="Chromosome"/>
</dbReference>
<protein>
    <recommendedName>
        <fullName evidence="3">DUF721 domain-containing protein</fullName>
    </recommendedName>
</protein>
<dbReference type="AlphaFoldDB" id="A0A0G3EX65"/>
<reference evidence="2" key="1">
    <citation type="submission" date="2015-06" db="EMBL/GenBank/DDBJ databases">
        <authorList>
            <person name="Lim Y.L."/>
            <person name="Ee R."/>
            <person name="Yong D."/>
            <person name="How K.Y."/>
            <person name="Yin W.F."/>
            <person name="Chan K.G."/>
        </authorList>
    </citation>
    <scope>NUCLEOTIDE SEQUENCE [LARGE SCALE GENOMIC DNA]</scope>
    <source>
        <strain evidence="2">DSM 25325</strain>
    </source>
</reference>
<keyword evidence="2" id="KW-1185">Reference proteome</keyword>
<dbReference type="Pfam" id="PF05258">
    <property type="entry name" value="DciA"/>
    <property type="match status" value="1"/>
</dbReference>
<sequence length="129" mass="14337">MATARQLAQLERDLRRLLPPALAANVTVVPPREGTVVLLVAHNALAARLRQQAPSLLDRLRQKGWQLEAVRIRVSLKKIEEPAKPVKEAHLSRQGLSSLRALRDTLPASPLRDALDKLVTHHSPTGHRK</sequence>
<evidence type="ECO:0000313" key="2">
    <source>
        <dbReference type="Proteomes" id="UP000036700"/>
    </source>
</evidence>
<accession>A0A0G3EX65</accession>
<dbReference type="OrthoDB" id="9129954at2"/>